<protein>
    <submittedName>
        <fullName evidence="1">Uncharacterized protein</fullName>
    </submittedName>
</protein>
<evidence type="ECO:0000313" key="2">
    <source>
        <dbReference type="Proteomes" id="UP000247569"/>
    </source>
</evidence>
<dbReference type="Proteomes" id="UP000247569">
    <property type="component" value="Unassembled WGS sequence"/>
</dbReference>
<organism evidence="1 2">
    <name type="scientific">Nocardia tenerifensis</name>
    <dbReference type="NCBI Taxonomy" id="228006"/>
    <lineage>
        <taxon>Bacteria</taxon>
        <taxon>Bacillati</taxon>
        <taxon>Actinomycetota</taxon>
        <taxon>Actinomycetes</taxon>
        <taxon>Mycobacteriales</taxon>
        <taxon>Nocardiaceae</taxon>
        <taxon>Nocardia</taxon>
    </lineage>
</organism>
<sequence>MVASGIVGRYFSPYDLSDLHSHANGAGFAKVDAALVAAGLPGLDTITGGGGFEESMSIDSAAFEDLCAETLPSLPVTPMPRPTGGIDSTFACDYADILLPVAFTGLLPVPEVYDNGLLTIASANELRAQCQALATVIGLDMSTIPELQPEGYRFDDWYDTLEYSEDPSAPIAQREPEAAFYVGLFSAIADYSIRYNAAVRL</sequence>
<reference evidence="1 2" key="1">
    <citation type="submission" date="2018-05" db="EMBL/GenBank/DDBJ databases">
        <title>Genomic Encyclopedia of Type Strains, Phase IV (KMG-IV): sequencing the most valuable type-strain genomes for metagenomic binning, comparative biology and taxonomic classification.</title>
        <authorList>
            <person name="Goeker M."/>
        </authorList>
    </citation>
    <scope>NUCLEOTIDE SEQUENCE [LARGE SCALE GENOMIC DNA]</scope>
    <source>
        <strain evidence="1 2">DSM 44704</strain>
    </source>
</reference>
<dbReference type="AlphaFoldDB" id="A0A318KFP9"/>
<name>A0A318KFP9_9NOCA</name>
<proteinExistence type="predicted"/>
<keyword evidence="2" id="KW-1185">Reference proteome</keyword>
<evidence type="ECO:0000313" key="1">
    <source>
        <dbReference type="EMBL" id="PXX65393.1"/>
    </source>
</evidence>
<dbReference type="EMBL" id="QJKF01000004">
    <property type="protein sequence ID" value="PXX65393.1"/>
    <property type="molecule type" value="Genomic_DNA"/>
</dbReference>
<accession>A0A318KFP9</accession>
<comment type="caution">
    <text evidence="1">The sequence shown here is derived from an EMBL/GenBank/DDBJ whole genome shotgun (WGS) entry which is preliminary data.</text>
</comment>
<gene>
    <name evidence="1" type="ORF">DFR70_104457</name>
</gene>